<dbReference type="CDD" id="cd23945">
    <property type="entry name" value="PAPS_reductase"/>
    <property type="match status" value="1"/>
</dbReference>
<dbReference type="PANTHER" id="PTHR46509:SF1">
    <property type="entry name" value="PHOSPHOADENOSINE PHOSPHOSULFATE REDUCTASE"/>
    <property type="match status" value="1"/>
</dbReference>
<dbReference type="GO" id="GO:0005737">
    <property type="term" value="C:cytoplasm"/>
    <property type="evidence" value="ECO:0007669"/>
    <property type="project" value="TreeGrafter"/>
</dbReference>
<keyword evidence="2" id="KW-0560">Oxidoreductase</keyword>
<dbReference type="AlphaFoldDB" id="A0A507C1T7"/>
<gene>
    <name evidence="6" type="primary">MET16</name>
    <name evidence="6" type="ORF">SmJEL517_g04876</name>
</gene>
<evidence type="ECO:0000256" key="2">
    <source>
        <dbReference type="ARBA" id="ARBA00023002"/>
    </source>
</evidence>
<dbReference type="InterPro" id="IPR002500">
    <property type="entry name" value="PAPS_reduct_dom"/>
</dbReference>
<feature type="region of interest" description="Disordered" evidence="4">
    <location>
        <begin position="230"/>
        <end position="249"/>
    </location>
</feature>
<dbReference type="HAMAP" id="MF_00063">
    <property type="entry name" value="CysH"/>
    <property type="match status" value="1"/>
</dbReference>
<dbReference type="InterPro" id="IPR014729">
    <property type="entry name" value="Rossmann-like_a/b/a_fold"/>
</dbReference>
<dbReference type="InterPro" id="IPR011800">
    <property type="entry name" value="PAPS_reductase_CysH"/>
</dbReference>
<dbReference type="GO" id="GO:0019379">
    <property type="term" value="P:sulfate assimilation, phosphoadenylyl sulfate reduction by phosphoadenylyl-sulfate reductase (thioredoxin)"/>
    <property type="evidence" value="ECO:0007669"/>
    <property type="project" value="InterPro"/>
</dbReference>
<comment type="caution">
    <text evidence="6">The sequence shown here is derived from an EMBL/GenBank/DDBJ whole genome shotgun (WGS) entry which is preliminary data.</text>
</comment>
<dbReference type="GeneID" id="42006101"/>
<evidence type="ECO:0000313" key="6">
    <source>
        <dbReference type="EMBL" id="TPX31916.1"/>
    </source>
</evidence>
<dbReference type="Gene3D" id="3.40.50.620">
    <property type="entry name" value="HUPs"/>
    <property type="match status" value="1"/>
</dbReference>
<dbReference type="GO" id="GO:0004604">
    <property type="term" value="F:phosphoadenylyl-sulfate reductase (thioredoxin) activity"/>
    <property type="evidence" value="ECO:0007669"/>
    <property type="project" value="InterPro"/>
</dbReference>
<evidence type="ECO:0000256" key="1">
    <source>
        <dbReference type="ARBA" id="ARBA00009732"/>
    </source>
</evidence>
<evidence type="ECO:0000256" key="3">
    <source>
        <dbReference type="ARBA" id="ARBA00024327"/>
    </source>
</evidence>
<dbReference type="EMBL" id="QEAO01000037">
    <property type="protein sequence ID" value="TPX31916.1"/>
    <property type="molecule type" value="Genomic_DNA"/>
</dbReference>
<sequence length="282" mass="32221">MPVLDTSSNNTTTTMDLVATLTPEYLEYLNNRLSKLSPQKILEWAIVSLPNLYQTTAFGLTGCVIMDMVAKVSEPFGEEGRIPLIFIDTLHHFDETISLTQRSTSRYNALIHIIKPAGVSTRDEFTAKYGASLWSTDAELYDYLVKVEPARRAYDTLNVRSVITGRRRSQKGERGEIPIIEVDHTQSPPIIKLNPLALWDYKTVWEYIQENNVPYNVLHDQGYKSVGDYHSTEPVKEGEDERAGRWKGQEKTECGLHKDYFQQRRNAQLAQKRALAQKNLVQ</sequence>
<evidence type="ECO:0000256" key="4">
    <source>
        <dbReference type="SAM" id="MobiDB-lite"/>
    </source>
</evidence>
<dbReference type="STRING" id="1806994.A0A507C1T7"/>
<dbReference type="SUPFAM" id="SSF52402">
    <property type="entry name" value="Adenine nucleotide alpha hydrolases-like"/>
    <property type="match status" value="1"/>
</dbReference>
<dbReference type="PIRSF" id="PIRSF000857">
    <property type="entry name" value="PAPS_reductase"/>
    <property type="match status" value="1"/>
</dbReference>
<dbReference type="Proteomes" id="UP000319731">
    <property type="component" value="Unassembled WGS sequence"/>
</dbReference>
<accession>A0A507C1T7</accession>
<keyword evidence="7" id="KW-1185">Reference proteome</keyword>
<dbReference type="RefSeq" id="XP_031023227.1">
    <property type="nucleotide sequence ID" value="XM_031170804.1"/>
</dbReference>
<comment type="pathway">
    <text evidence="3">Sulfur metabolism; hydrogen sulfide biosynthesis; sulfite from sulfate.</text>
</comment>
<evidence type="ECO:0000313" key="7">
    <source>
        <dbReference type="Proteomes" id="UP000319731"/>
    </source>
</evidence>
<evidence type="ECO:0000259" key="5">
    <source>
        <dbReference type="Pfam" id="PF01507"/>
    </source>
</evidence>
<dbReference type="NCBIfam" id="TIGR02057">
    <property type="entry name" value="PAPS_reductase"/>
    <property type="match status" value="1"/>
</dbReference>
<comment type="similarity">
    <text evidence="1">Belongs to the PAPS reductase family. CysH subfamily.</text>
</comment>
<proteinExistence type="inferred from homology"/>
<protein>
    <submittedName>
        <fullName evidence="6">Phosphoadenylyl-sulfate reductase (Thioredoxin)</fullName>
    </submittedName>
</protein>
<dbReference type="Pfam" id="PF01507">
    <property type="entry name" value="PAPS_reduct"/>
    <property type="match status" value="1"/>
</dbReference>
<dbReference type="PANTHER" id="PTHR46509">
    <property type="entry name" value="PHOSPHOADENOSINE PHOSPHOSULFATE REDUCTASE"/>
    <property type="match status" value="1"/>
</dbReference>
<dbReference type="OrthoDB" id="7869097at2759"/>
<feature type="domain" description="Phosphoadenosine phosphosulphate reductase" evidence="5">
    <location>
        <begin position="52"/>
        <end position="234"/>
    </location>
</feature>
<name>A0A507C1T7_9FUNG</name>
<organism evidence="6 7">
    <name type="scientific">Synchytrium microbalum</name>
    <dbReference type="NCBI Taxonomy" id="1806994"/>
    <lineage>
        <taxon>Eukaryota</taxon>
        <taxon>Fungi</taxon>
        <taxon>Fungi incertae sedis</taxon>
        <taxon>Chytridiomycota</taxon>
        <taxon>Chytridiomycota incertae sedis</taxon>
        <taxon>Chytridiomycetes</taxon>
        <taxon>Synchytriales</taxon>
        <taxon>Synchytriaceae</taxon>
        <taxon>Synchytrium</taxon>
    </lineage>
</organism>
<dbReference type="NCBIfam" id="TIGR00434">
    <property type="entry name" value="cysH"/>
    <property type="match status" value="1"/>
</dbReference>
<dbReference type="NCBIfam" id="NF002537">
    <property type="entry name" value="PRK02090.1"/>
    <property type="match status" value="1"/>
</dbReference>
<reference evidence="6 7" key="1">
    <citation type="journal article" date="2019" name="Sci. Rep.">
        <title>Comparative genomics of chytrid fungi reveal insights into the obligate biotrophic and pathogenic lifestyle of Synchytrium endobioticum.</title>
        <authorList>
            <person name="van de Vossenberg B.T.L.H."/>
            <person name="Warris S."/>
            <person name="Nguyen H.D.T."/>
            <person name="van Gent-Pelzer M.P.E."/>
            <person name="Joly D.L."/>
            <person name="van de Geest H.C."/>
            <person name="Bonants P.J.M."/>
            <person name="Smith D.S."/>
            <person name="Levesque C.A."/>
            <person name="van der Lee T.A.J."/>
        </authorList>
    </citation>
    <scope>NUCLEOTIDE SEQUENCE [LARGE SCALE GENOMIC DNA]</scope>
    <source>
        <strain evidence="6 7">JEL517</strain>
    </source>
</reference>
<dbReference type="InterPro" id="IPR004511">
    <property type="entry name" value="PAPS/APS_Rdtase"/>
</dbReference>